<accession>A0A0B2P8C8</accession>
<organism evidence="1">
    <name type="scientific">Glycine soja</name>
    <name type="common">Wild soybean</name>
    <dbReference type="NCBI Taxonomy" id="3848"/>
    <lineage>
        <taxon>Eukaryota</taxon>
        <taxon>Viridiplantae</taxon>
        <taxon>Streptophyta</taxon>
        <taxon>Embryophyta</taxon>
        <taxon>Tracheophyta</taxon>
        <taxon>Spermatophyta</taxon>
        <taxon>Magnoliopsida</taxon>
        <taxon>eudicotyledons</taxon>
        <taxon>Gunneridae</taxon>
        <taxon>Pentapetalae</taxon>
        <taxon>rosids</taxon>
        <taxon>fabids</taxon>
        <taxon>Fabales</taxon>
        <taxon>Fabaceae</taxon>
        <taxon>Papilionoideae</taxon>
        <taxon>50 kb inversion clade</taxon>
        <taxon>NPAAA clade</taxon>
        <taxon>indigoferoid/millettioid clade</taxon>
        <taxon>Phaseoleae</taxon>
        <taxon>Glycine</taxon>
        <taxon>Glycine subgen. Soja</taxon>
    </lineage>
</organism>
<dbReference type="Proteomes" id="UP000053555">
    <property type="component" value="Unassembled WGS sequence"/>
</dbReference>
<feature type="non-terminal residue" evidence="1">
    <location>
        <position position="67"/>
    </location>
</feature>
<gene>
    <name evidence="1" type="ORF">glysoja_036783</name>
</gene>
<feature type="non-terminal residue" evidence="1">
    <location>
        <position position="1"/>
    </location>
</feature>
<evidence type="ECO:0008006" key="2">
    <source>
        <dbReference type="Google" id="ProtNLM"/>
    </source>
</evidence>
<reference evidence="1" key="1">
    <citation type="submission" date="2014-07" db="EMBL/GenBank/DDBJ databases">
        <title>Identification of a novel salt tolerance gene in wild soybean by whole-genome sequencing.</title>
        <authorList>
            <person name="Lam H.-M."/>
            <person name="Qi X."/>
            <person name="Li M.-W."/>
            <person name="Liu X."/>
            <person name="Xie M."/>
            <person name="Ni M."/>
            <person name="Xu X."/>
        </authorList>
    </citation>
    <scope>NUCLEOTIDE SEQUENCE [LARGE SCALE GENOMIC DNA]</scope>
    <source>
        <tissue evidence="1">Root</tissue>
    </source>
</reference>
<proteinExistence type="predicted"/>
<evidence type="ECO:0000313" key="1">
    <source>
        <dbReference type="EMBL" id="KHN05620.1"/>
    </source>
</evidence>
<dbReference type="AlphaFoldDB" id="A0A0B2P8C8"/>
<dbReference type="EMBL" id="KN668255">
    <property type="protein sequence ID" value="KHN05620.1"/>
    <property type="molecule type" value="Genomic_DNA"/>
</dbReference>
<sequence length="67" mass="7922">DFRPIFLVGCMYKIVAKILEKRLQKVLHEVIDYRQNAFLGGRNLLRSEMITNEVDDEAKQKKKRCLV</sequence>
<protein>
    <recommendedName>
        <fullName evidence="2">Reverse transcriptase domain-containing protein</fullName>
    </recommendedName>
</protein>
<name>A0A0B2P8C8_GLYSO</name>